<evidence type="ECO:0000313" key="13">
    <source>
        <dbReference type="Proteomes" id="UP000185657"/>
    </source>
</evidence>
<dbReference type="SUPFAM" id="SSF64438">
    <property type="entry name" value="CNF1/YfiH-like putative cysteine hydrolases"/>
    <property type="match status" value="1"/>
</dbReference>
<evidence type="ECO:0000256" key="6">
    <source>
        <dbReference type="ARBA" id="ARBA00022833"/>
    </source>
</evidence>
<dbReference type="InterPro" id="IPR011324">
    <property type="entry name" value="Cytotoxic_necrot_fac-like_cat"/>
</dbReference>
<keyword evidence="5" id="KW-0378">Hydrolase</keyword>
<dbReference type="EMBL" id="CP017476">
    <property type="protein sequence ID" value="AOW13085.1"/>
    <property type="molecule type" value="Genomic_DNA"/>
</dbReference>
<dbReference type="KEGG" id="hyl:LPB072_09715"/>
<comment type="catalytic activity">
    <reaction evidence="1">
        <text>inosine + phosphate = alpha-D-ribose 1-phosphate + hypoxanthine</text>
        <dbReference type="Rhea" id="RHEA:27646"/>
        <dbReference type="ChEBI" id="CHEBI:17368"/>
        <dbReference type="ChEBI" id="CHEBI:17596"/>
        <dbReference type="ChEBI" id="CHEBI:43474"/>
        <dbReference type="ChEBI" id="CHEBI:57720"/>
        <dbReference type="EC" id="2.4.2.1"/>
    </reaction>
    <physiologicalReaction direction="left-to-right" evidence="1">
        <dbReference type="Rhea" id="RHEA:27647"/>
    </physiologicalReaction>
</comment>
<gene>
    <name evidence="11" type="ORF">LPB072_09715</name>
    <name evidence="12" type="ORF">LPB72_07660</name>
</gene>
<dbReference type="CDD" id="cd16833">
    <property type="entry name" value="YfiH"/>
    <property type="match status" value="1"/>
</dbReference>
<dbReference type="STRING" id="1763535.LPB072_09715"/>
<comment type="catalytic activity">
    <reaction evidence="9">
        <text>S-methyl-5'-thioadenosine + phosphate = 5-(methylsulfanyl)-alpha-D-ribose 1-phosphate + adenine</text>
        <dbReference type="Rhea" id="RHEA:11852"/>
        <dbReference type="ChEBI" id="CHEBI:16708"/>
        <dbReference type="ChEBI" id="CHEBI:17509"/>
        <dbReference type="ChEBI" id="CHEBI:43474"/>
        <dbReference type="ChEBI" id="CHEBI:58533"/>
        <dbReference type="EC" id="2.4.2.28"/>
    </reaction>
    <physiologicalReaction direction="left-to-right" evidence="9">
        <dbReference type="Rhea" id="RHEA:11853"/>
    </physiologicalReaction>
</comment>
<dbReference type="GO" id="GO:0017061">
    <property type="term" value="F:S-methyl-5-thioadenosine phosphorylase activity"/>
    <property type="evidence" value="ECO:0007669"/>
    <property type="project" value="UniProtKB-EC"/>
</dbReference>
<dbReference type="Pfam" id="PF02578">
    <property type="entry name" value="Cu-oxidase_4"/>
    <property type="match status" value="1"/>
</dbReference>
<keyword evidence="4" id="KW-0479">Metal-binding</keyword>
<protein>
    <recommendedName>
        <fullName evidence="10">Purine nucleoside phosphorylase</fullName>
    </recommendedName>
</protein>
<reference evidence="12 13" key="1">
    <citation type="submission" date="2016-02" db="EMBL/GenBank/DDBJ databases">
        <title>Draft genome sequence of Hydrogenophaga sp. LPB0072.</title>
        <authorList>
            <person name="Shin S.-K."/>
            <person name="Yi H."/>
        </authorList>
    </citation>
    <scope>NUCLEOTIDE SEQUENCE [LARGE SCALE GENOMIC DNA]</scope>
    <source>
        <strain evidence="12 13">LPB0072</strain>
    </source>
</reference>
<dbReference type="Gene3D" id="3.60.140.10">
    <property type="entry name" value="CNF1/YfiH-like putative cysteine hydrolases"/>
    <property type="match status" value="1"/>
</dbReference>
<dbReference type="RefSeq" id="WP_066088264.1">
    <property type="nucleotide sequence ID" value="NZ_CP017476.1"/>
</dbReference>
<evidence type="ECO:0000256" key="8">
    <source>
        <dbReference type="ARBA" id="ARBA00048968"/>
    </source>
</evidence>
<dbReference type="InterPro" id="IPR038371">
    <property type="entry name" value="Cu_polyphenol_OxRdtase_sf"/>
</dbReference>
<dbReference type="AlphaFoldDB" id="A0A167IHN1"/>
<dbReference type="Proteomes" id="UP000185680">
    <property type="component" value="Chromosome"/>
</dbReference>
<evidence type="ECO:0000256" key="4">
    <source>
        <dbReference type="ARBA" id="ARBA00022723"/>
    </source>
</evidence>
<proteinExistence type="inferred from homology"/>
<dbReference type="GO" id="GO:0005507">
    <property type="term" value="F:copper ion binding"/>
    <property type="evidence" value="ECO:0007669"/>
    <property type="project" value="TreeGrafter"/>
</dbReference>
<keyword evidence="13" id="KW-1185">Reference proteome</keyword>
<dbReference type="GO" id="GO:0016787">
    <property type="term" value="F:hydrolase activity"/>
    <property type="evidence" value="ECO:0007669"/>
    <property type="project" value="UniProtKB-KW"/>
</dbReference>
<dbReference type="NCBIfam" id="TIGR00726">
    <property type="entry name" value="peptidoglycan editing factor PgeF"/>
    <property type="match status" value="1"/>
</dbReference>
<comment type="similarity">
    <text evidence="2 10">Belongs to the purine nucleoside phosphorylase YfiH/LACC1 family.</text>
</comment>
<evidence type="ECO:0000313" key="12">
    <source>
        <dbReference type="EMBL" id="OAD42769.1"/>
    </source>
</evidence>
<dbReference type="OrthoDB" id="4279at2"/>
<evidence type="ECO:0000256" key="9">
    <source>
        <dbReference type="ARBA" id="ARBA00049893"/>
    </source>
</evidence>
<evidence type="ECO:0000313" key="11">
    <source>
        <dbReference type="EMBL" id="AOW13085.1"/>
    </source>
</evidence>
<evidence type="ECO:0000256" key="2">
    <source>
        <dbReference type="ARBA" id="ARBA00007353"/>
    </source>
</evidence>
<evidence type="ECO:0000313" key="14">
    <source>
        <dbReference type="Proteomes" id="UP000185680"/>
    </source>
</evidence>
<evidence type="ECO:0000256" key="7">
    <source>
        <dbReference type="ARBA" id="ARBA00047989"/>
    </source>
</evidence>
<accession>A0A167IHN1</accession>
<evidence type="ECO:0000256" key="10">
    <source>
        <dbReference type="RuleBase" id="RU361274"/>
    </source>
</evidence>
<dbReference type="Proteomes" id="UP000185657">
    <property type="component" value="Unassembled WGS sequence"/>
</dbReference>
<keyword evidence="6" id="KW-0862">Zinc</keyword>
<name>A0A167IHN1_9BURK</name>
<evidence type="ECO:0000256" key="5">
    <source>
        <dbReference type="ARBA" id="ARBA00022801"/>
    </source>
</evidence>
<dbReference type="PANTHER" id="PTHR30616">
    <property type="entry name" value="UNCHARACTERIZED PROTEIN YFIH"/>
    <property type="match status" value="1"/>
</dbReference>
<evidence type="ECO:0000256" key="3">
    <source>
        <dbReference type="ARBA" id="ARBA00022679"/>
    </source>
</evidence>
<organism evidence="11 14">
    <name type="scientific">Hydrogenophaga crassostreae</name>
    <dbReference type="NCBI Taxonomy" id="1763535"/>
    <lineage>
        <taxon>Bacteria</taxon>
        <taxon>Pseudomonadati</taxon>
        <taxon>Pseudomonadota</taxon>
        <taxon>Betaproteobacteria</taxon>
        <taxon>Burkholderiales</taxon>
        <taxon>Comamonadaceae</taxon>
        <taxon>Hydrogenophaga</taxon>
    </lineage>
</organism>
<sequence>MAAAFPETWLCPQAGLPAGVRVVFTSRDGGVSMAPFDSLNLGDHVRDDPAAVAGNRAVLSRLSGAKPVFLQQVHGTNVALLSHETPDGFEADACVSDQRGLACTIMVADCLPVLFAHASGHVVAGAHAGWRGLAAGVLERCFEAYAETVQRAVPGTPRSEVAANTWVWLGPCIGPQTFEVGPEVKQAFVQHSAEAETCFESVAGVEGKHLANLSALASLRLKRLGLNNLQGNDGSPPWCTVSQPSRFFSHRRDAAVLGSTGRMAACIWIDG</sequence>
<comment type="catalytic activity">
    <reaction evidence="7">
        <text>adenosine + H2O + H(+) = inosine + NH4(+)</text>
        <dbReference type="Rhea" id="RHEA:24408"/>
        <dbReference type="ChEBI" id="CHEBI:15377"/>
        <dbReference type="ChEBI" id="CHEBI:15378"/>
        <dbReference type="ChEBI" id="CHEBI:16335"/>
        <dbReference type="ChEBI" id="CHEBI:17596"/>
        <dbReference type="ChEBI" id="CHEBI:28938"/>
        <dbReference type="EC" id="3.5.4.4"/>
    </reaction>
    <physiologicalReaction direction="left-to-right" evidence="7">
        <dbReference type="Rhea" id="RHEA:24409"/>
    </physiologicalReaction>
</comment>
<dbReference type="PANTHER" id="PTHR30616:SF2">
    <property type="entry name" value="PURINE NUCLEOSIDE PHOSPHORYLASE LACC1"/>
    <property type="match status" value="1"/>
</dbReference>
<evidence type="ECO:0000256" key="1">
    <source>
        <dbReference type="ARBA" id="ARBA00000553"/>
    </source>
</evidence>
<keyword evidence="3" id="KW-0808">Transferase</keyword>
<comment type="catalytic activity">
    <reaction evidence="8">
        <text>adenosine + phosphate = alpha-D-ribose 1-phosphate + adenine</text>
        <dbReference type="Rhea" id="RHEA:27642"/>
        <dbReference type="ChEBI" id="CHEBI:16335"/>
        <dbReference type="ChEBI" id="CHEBI:16708"/>
        <dbReference type="ChEBI" id="CHEBI:43474"/>
        <dbReference type="ChEBI" id="CHEBI:57720"/>
        <dbReference type="EC" id="2.4.2.1"/>
    </reaction>
    <physiologicalReaction direction="left-to-right" evidence="8">
        <dbReference type="Rhea" id="RHEA:27643"/>
    </physiologicalReaction>
</comment>
<dbReference type="InterPro" id="IPR003730">
    <property type="entry name" value="Cu_polyphenol_OxRdtase"/>
</dbReference>
<reference evidence="11 14" key="2">
    <citation type="submission" date="2016-10" db="EMBL/GenBank/DDBJ databases">
        <title>Hydorgenophaga sp. LPB0072 isolated from gastropod.</title>
        <authorList>
            <person name="Kim E."/>
            <person name="Yi H."/>
        </authorList>
    </citation>
    <scope>NUCLEOTIDE SEQUENCE [LARGE SCALE GENOMIC DNA]</scope>
    <source>
        <strain evidence="11 14">LPB0072</strain>
    </source>
</reference>
<dbReference type="EMBL" id="LVWD01000007">
    <property type="protein sequence ID" value="OAD42769.1"/>
    <property type="molecule type" value="Genomic_DNA"/>
</dbReference>